<dbReference type="PANTHER" id="PTHR48228:SF5">
    <property type="entry name" value="ALPHA-METHYLACYL-COA RACEMASE"/>
    <property type="match status" value="1"/>
</dbReference>
<dbReference type="GO" id="GO:0016740">
    <property type="term" value="F:transferase activity"/>
    <property type="evidence" value="ECO:0007669"/>
    <property type="project" value="UniProtKB-KW"/>
</dbReference>
<dbReference type="InterPro" id="IPR023606">
    <property type="entry name" value="CoA-Trfase_III_dom_1_sf"/>
</dbReference>
<gene>
    <name evidence="1" type="ORF">M9980_02290</name>
</gene>
<dbReference type="InterPro" id="IPR003673">
    <property type="entry name" value="CoA-Trfase_fam_III"/>
</dbReference>
<dbReference type="InterPro" id="IPR044855">
    <property type="entry name" value="CoA-Trfase_III_dom3_sf"/>
</dbReference>
<dbReference type="InterPro" id="IPR050509">
    <property type="entry name" value="CoA-transferase_III"/>
</dbReference>
<dbReference type="Proteomes" id="UP001055580">
    <property type="component" value="Chromosome"/>
</dbReference>
<reference evidence="1" key="1">
    <citation type="submission" date="2022-05" db="EMBL/GenBank/DDBJ databases">
        <title>Sphingomonas sp. strain RMG20 Genome sequencing and assembly.</title>
        <authorList>
            <person name="Kim I."/>
        </authorList>
    </citation>
    <scope>NUCLEOTIDE SEQUENCE</scope>
    <source>
        <strain evidence="1">RMG20</strain>
    </source>
</reference>
<evidence type="ECO:0000313" key="1">
    <source>
        <dbReference type="EMBL" id="URW76082.1"/>
    </source>
</evidence>
<dbReference type="Gene3D" id="3.30.1540.10">
    <property type="entry name" value="formyl-coa transferase, domain 3"/>
    <property type="match status" value="1"/>
</dbReference>
<name>A0ABY4TUM2_9SPHN</name>
<keyword evidence="1" id="KW-0808">Transferase</keyword>
<dbReference type="EMBL" id="CP098401">
    <property type="protein sequence ID" value="URW76082.1"/>
    <property type="molecule type" value="Genomic_DNA"/>
</dbReference>
<proteinExistence type="predicted"/>
<accession>A0ABY4TUM2</accession>
<dbReference type="SUPFAM" id="SSF89796">
    <property type="entry name" value="CoA-transferase family III (CaiB/BaiF)"/>
    <property type="match status" value="1"/>
</dbReference>
<dbReference type="RefSeq" id="WP_250752919.1">
    <property type="nucleotide sequence ID" value="NZ_CP098401.1"/>
</dbReference>
<sequence length="358" mass="36713">MTDHTGPLAGIRIVEMDAIGPVPLAGMMLADMGADVVRIARGEPRGPEAPLIANRSSVVIDLKSADGVAAARDLIARADAVIEGFRPGVMERLGLGPDACLAANPALVFVRMTGWGQAGPLAERAGHDLNYIAITGVLGAIGAGGTAPPPPLNLIGDYGGGAMFAISGILAALLSARATGRGQVVDAAMVDGVATLSSLFHTLSGVGLWSGGRGGNLLDGGAPFYRCYPCADGEFVAVGAIEPQFFALLLAGLGIDGARFAQHDRAGWPALAEAIGGVFATQPRDHWAAVFGDTDACVTPVLSFAEARAHRHVAARGILDGDLPAPAPRFSVTPAERQSRAPVLALEDALARWDQAKR</sequence>
<dbReference type="PANTHER" id="PTHR48228">
    <property type="entry name" value="SUCCINYL-COA--D-CITRAMALATE COA-TRANSFERASE"/>
    <property type="match status" value="1"/>
</dbReference>
<keyword evidence="2" id="KW-1185">Reference proteome</keyword>
<evidence type="ECO:0000313" key="2">
    <source>
        <dbReference type="Proteomes" id="UP001055580"/>
    </source>
</evidence>
<dbReference type="Pfam" id="PF02515">
    <property type="entry name" value="CoA_transf_3"/>
    <property type="match status" value="1"/>
</dbReference>
<organism evidence="1 2">
    <name type="scientific">Sphingomonas donggukensis</name>
    <dbReference type="NCBI Taxonomy" id="2949093"/>
    <lineage>
        <taxon>Bacteria</taxon>
        <taxon>Pseudomonadati</taxon>
        <taxon>Pseudomonadota</taxon>
        <taxon>Alphaproteobacteria</taxon>
        <taxon>Sphingomonadales</taxon>
        <taxon>Sphingomonadaceae</taxon>
        <taxon>Sphingomonas</taxon>
    </lineage>
</organism>
<protein>
    <submittedName>
        <fullName evidence="1">CoA transferase</fullName>
    </submittedName>
</protein>
<dbReference type="Gene3D" id="3.40.50.10540">
    <property type="entry name" value="Crotonobetainyl-coa:carnitine coa-transferase, domain 1"/>
    <property type="match status" value="1"/>
</dbReference>